<keyword evidence="21" id="KW-1185">Reference proteome</keyword>
<evidence type="ECO:0000313" key="21">
    <source>
        <dbReference type="Proteomes" id="UP000313359"/>
    </source>
</evidence>
<feature type="binding site" description="covalent" evidence="17">
    <location>
        <position position="309"/>
    </location>
    <ligand>
        <name>heme c</name>
        <dbReference type="ChEBI" id="CHEBI:61717"/>
    </ligand>
</feature>
<dbReference type="Gene3D" id="1.10.760.10">
    <property type="entry name" value="Cytochrome c-like domain"/>
    <property type="match status" value="1"/>
</dbReference>
<keyword evidence="10" id="KW-1278">Translocase</keyword>
<evidence type="ECO:0000256" key="10">
    <source>
        <dbReference type="ARBA" id="ARBA00022967"/>
    </source>
</evidence>
<dbReference type="SUPFAM" id="SSF81496">
    <property type="entry name" value="Cytochrome c1 subunit of cytochrome bc1 complex (Ubiquinol-cytochrome c reductase), transmembrane anchor"/>
    <property type="match status" value="1"/>
</dbReference>
<evidence type="ECO:0000256" key="3">
    <source>
        <dbReference type="ARBA" id="ARBA00012951"/>
    </source>
</evidence>
<feature type="compositionally biased region" description="Low complexity" evidence="18">
    <location>
        <begin position="1"/>
        <end position="17"/>
    </location>
</feature>
<keyword evidence="4" id="KW-0813">Transport</keyword>
<feature type="compositionally biased region" description="Low complexity" evidence="18">
    <location>
        <begin position="30"/>
        <end position="54"/>
    </location>
</feature>
<evidence type="ECO:0000313" key="20">
    <source>
        <dbReference type="EMBL" id="RPD64259.1"/>
    </source>
</evidence>
<dbReference type="Pfam" id="PF02167">
    <property type="entry name" value="Cytochrom_C1"/>
    <property type="match status" value="1"/>
</dbReference>
<evidence type="ECO:0000256" key="17">
    <source>
        <dbReference type="PIRSR" id="PIRSR602326-1"/>
    </source>
</evidence>
<dbReference type="InterPro" id="IPR036909">
    <property type="entry name" value="Cyt_c-like_dom_sf"/>
</dbReference>
<dbReference type="Gene3D" id="1.20.5.100">
    <property type="entry name" value="Cytochrome c1, transmembrane anchor, C-terminal"/>
    <property type="match status" value="1"/>
</dbReference>
<evidence type="ECO:0000256" key="13">
    <source>
        <dbReference type="ARBA" id="ARBA00023004"/>
    </source>
</evidence>
<evidence type="ECO:0000256" key="16">
    <source>
        <dbReference type="ARBA" id="ARBA00029351"/>
    </source>
</evidence>
<evidence type="ECO:0000256" key="11">
    <source>
        <dbReference type="ARBA" id="ARBA00022982"/>
    </source>
</evidence>
<dbReference type="SUPFAM" id="SSF46626">
    <property type="entry name" value="Cytochrome c"/>
    <property type="match status" value="1"/>
</dbReference>
<keyword evidence="6" id="KW-0679">Respiratory chain</keyword>
<reference evidence="20" key="1">
    <citation type="journal article" date="2018" name="Genome Biol. Evol.">
        <title>Genomics and development of Lentinus tigrinus, a white-rot wood-decaying mushroom with dimorphic fruiting bodies.</title>
        <authorList>
            <person name="Wu B."/>
            <person name="Xu Z."/>
            <person name="Knudson A."/>
            <person name="Carlson A."/>
            <person name="Chen N."/>
            <person name="Kovaka S."/>
            <person name="LaButti K."/>
            <person name="Lipzen A."/>
            <person name="Pennachio C."/>
            <person name="Riley R."/>
            <person name="Schakwitz W."/>
            <person name="Umezawa K."/>
            <person name="Ohm R.A."/>
            <person name="Grigoriev I.V."/>
            <person name="Nagy L.G."/>
            <person name="Gibbons J."/>
            <person name="Hibbett D."/>
        </authorList>
    </citation>
    <scope>NUCLEOTIDE SEQUENCE [LARGE SCALE GENOMIC DNA]</scope>
    <source>
        <strain evidence="20">ALCF2SS1-6</strain>
    </source>
</reference>
<dbReference type="InterPro" id="IPR021157">
    <property type="entry name" value="Cyt_c1_TM_anchor_C"/>
</dbReference>
<gene>
    <name evidence="20" type="ORF">L227DRAFT_650450</name>
</gene>
<keyword evidence="12" id="KW-1133">Transmembrane helix</keyword>
<dbReference type="GO" id="GO:0006122">
    <property type="term" value="P:mitochondrial electron transport, ubiquinol to cytochrome c"/>
    <property type="evidence" value="ECO:0007669"/>
    <property type="project" value="TreeGrafter"/>
</dbReference>
<proteinExistence type="inferred from homology"/>
<dbReference type="PROSITE" id="PS51007">
    <property type="entry name" value="CYTC"/>
    <property type="match status" value="1"/>
</dbReference>
<evidence type="ECO:0000256" key="6">
    <source>
        <dbReference type="ARBA" id="ARBA00022660"/>
    </source>
</evidence>
<keyword evidence="7" id="KW-0812">Transmembrane</keyword>
<dbReference type="STRING" id="1328759.A0A5C2SM98"/>
<dbReference type="InterPro" id="IPR009056">
    <property type="entry name" value="Cyt_c-like_dom"/>
</dbReference>
<name>A0A5C2SM98_9APHY</name>
<dbReference type="GO" id="GO:0005743">
    <property type="term" value="C:mitochondrial inner membrane"/>
    <property type="evidence" value="ECO:0007669"/>
    <property type="project" value="UniProtKB-SubCell"/>
</dbReference>
<evidence type="ECO:0000256" key="2">
    <source>
        <dbReference type="ARBA" id="ARBA00006488"/>
    </source>
</evidence>
<feature type="binding site" description="covalent" evidence="17">
    <location>
        <position position="189"/>
    </location>
    <ligand>
        <name>heme c</name>
        <dbReference type="ChEBI" id="CHEBI:61717"/>
    </ligand>
</feature>
<evidence type="ECO:0000256" key="15">
    <source>
        <dbReference type="ARBA" id="ARBA00023136"/>
    </source>
</evidence>
<dbReference type="GO" id="GO:0046872">
    <property type="term" value="F:metal ion binding"/>
    <property type="evidence" value="ECO:0007669"/>
    <property type="project" value="UniProtKB-KW"/>
</dbReference>
<evidence type="ECO:0000256" key="14">
    <source>
        <dbReference type="ARBA" id="ARBA00023128"/>
    </source>
</evidence>
<evidence type="ECO:0000256" key="1">
    <source>
        <dbReference type="ARBA" id="ARBA00004273"/>
    </source>
</evidence>
<dbReference type="OrthoDB" id="5925at2759"/>
<protein>
    <recommendedName>
        <fullName evidence="3">quinol--cytochrome-c reductase</fullName>
        <ecNumber evidence="3">7.1.1.8</ecNumber>
    </recommendedName>
</protein>
<organism evidence="20 21">
    <name type="scientific">Lentinus tigrinus ALCF2SS1-6</name>
    <dbReference type="NCBI Taxonomy" id="1328759"/>
    <lineage>
        <taxon>Eukaryota</taxon>
        <taxon>Fungi</taxon>
        <taxon>Dikarya</taxon>
        <taxon>Basidiomycota</taxon>
        <taxon>Agaricomycotina</taxon>
        <taxon>Agaricomycetes</taxon>
        <taxon>Polyporales</taxon>
        <taxon>Polyporaceae</taxon>
        <taxon>Lentinus</taxon>
    </lineage>
</organism>
<sequence>MSAKDYYGGAPQQQYYPPQGPPPGQGGYYPGPQQPQQAYGAQPYGGQPGYGQPYQPQPPPQTVYVLPAGALKNVAALSGARSTSLNAARSLPRVRFASSSASSSSAFESFTNSRATLASATLLTVGSIAWYANLYGTLPFIGEVHANSPAEEGLHPAQYPWSHAGWLDSFDHASIRRGYQVYREVCAACHSLDRIAWRNLVGVSHTVDEVKAMAEEVEYEDGPNDQGEMFTRPGKLSDYLPPPYPNEEAARASNQGALPPDLSLIVKARHGGADYIFSLLTGYRDPPAGFEIREGMNYNPYFPGNAISMARVLFDGLVEYDDGTPATTSQMAKDVVTFLNWAAEPEHDERKKAGLKAVILFSALTAISLYVKRHKWTVIKTRKIQYNPPSSH</sequence>
<dbReference type="FunFam" id="1.10.760.10:FF:000002">
    <property type="entry name" value="Cytochrome c1, heme protein"/>
    <property type="match status" value="1"/>
</dbReference>
<comment type="similarity">
    <text evidence="2">Belongs to the cytochrome c family.</text>
</comment>
<keyword evidence="5 17" id="KW-0349">Heme</keyword>
<evidence type="ECO:0000256" key="9">
    <source>
        <dbReference type="ARBA" id="ARBA00022792"/>
    </source>
</evidence>
<dbReference type="PANTHER" id="PTHR10266:SF3">
    <property type="entry name" value="CYTOCHROME C1, HEME PROTEIN, MITOCHONDRIAL"/>
    <property type="match status" value="1"/>
</dbReference>
<accession>A0A5C2SM98</accession>
<dbReference type="EMBL" id="ML122254">
    <property type="protein sequence ID" value="RPD64259.1"/>
    <property type="molecule type" value="Genomic_DNA"/>
</dbReference>
<dbReference type="FunFam" id="1.20.5.100:FF:000003">
    <property type="entry name" value="Cytochrome c1, heme protein, mitochondrial"/>
    <property type="match status" value="1"/>
</dbReference>
<dbReference type="Proteomes" id="UP000313359">
    <property type="component" value="Unassembled WGS sequence"/>
</dbReference>
<comment type="catalytic activity">
    <reaction evidence="16">
        <text>a quinol + 2 Fe(III)-[cytochrome c](out) = a quinone + 2 Fe(II)-[cytochrome c](out) + 2 H(+)(out)</text>
        <dbReference type="Rhea" id="RHEA:11484"/>
        <dbReference type="Rhea" id="RHEA-COMP:10350"/>
        <dbReference type="Rhea" id="RHEA-COMP:14399"/>
        <dbReference type="ChEBI" id="CHEBI:15378"/>
        <dbReference type="ChEBI" id="CHEBI:24646"/>
        <dbReference type="ChEBI" id="CHEBI:29033"/>
        <dbReference type="ChEBI" id="CHEBI:29034"/>
        <dbReference type="ChEBI" id="CHEBI:132124"/>
        <dbReference type="EC" id="7.1.1.8"/>
    </reaction>
</comment>
<evidence type="ECO:0000259" key="19">
    <source>
        <dbReference type="PROSITE" id="PS51007"/>
    </source>
</evidence>
<keyword evidence="15" id="KW-0472">Membrane</keyword>
<keyword evidence="14" id="KW-0496">Mitochondrion</keyword>
<comment type="subcellular location">
    <subcellularLocation>
        <location evidence="1">Mitochondrion inner membrane</location>
    </subcellularLocation>
</comment>
<keyword evidence="9" id="KW-0999">Mitochondrion inner membrane</keyword>
<evidence type="ECO:0000256" key="5">
    <source>
        <dbReference type="ARBA" id="ARBA00022617"/>
    </source>
</evidence>
<evidence type="ECO:0000256" key="12">
    <source>
        <dbReference type="ARBA" id="ARBA00022989"/>
    </source>
</evidence>
<dbReference type="GO" id="GO:0020037">
    <property type="term" value="F:heme binding"/>
    <property type="evidence" value="ECO:0007669"/>
    <property type="project" value="InterPro"/>
</dbReference>
<dbReference type="PRINTS" id="PR00603">
    <property type="entry name" value="CYTOCHROMEC1"/>
</dbReference>
<evidence type="ECO:0000256" key="18">
    <source>
        <dbReference type="SAM" id="MobiDB-lite"/>
    </source>
</evidence>
<evidence type="ECO:0000256" key="4">
    <source>
        <dbReference type="ARBA" id="ARBA00022448"/>
    </source>
</evidence>
<feature type="binding site" description="covalent" evidence="17">
    <location>
        <position position="190"/>
    </location>
    <ligand>
        <name>heme c</name>
        <dbReference type="ChEBI" id="CHEBI:61717"/>
    </ligand>
</feature>
<comment type="cofactor">
    <cofactor evidence="17">
        <name>heme c</name>
        <dbReference type="ChEBI" id="CHEBI:61717"/>
    </cofactor>
    <text evidence="17">Binds 1 heme c group covalently per subunit.</text>
</comment>
<feature type="domain" description="Cytochrome c" evidence="19">
    <location>
        <begin position="173"/>
        <end position="343"/>
    </location>
</feature>
<feature type="region of interest" description="Disordered" evidence="18">
    <location>
        <begin position="1"/>
        <end position="62"/>
    </location>
</feature>
<dbReference type="InterPro" id="IPR002326">
    <property type="entry name" value="Cyt_c1"/>
</dbReference>
<dbReference type="GO" id="GO:0008121">
    <property type="term" value="F:quinol-cytochrome-c reductase activity"/>
    <property type="evidence" value="ECO:0007669"/>
    <property type="project" value="UniProtKB-EC"/>
</dbReference>
<dbReference type="EC" id="7.1.1.8" evidence="3"/>
<feature type="binding site" description="covalent" evidence="17">
    <location>
        <position position="186"/>
    </location>
    <ligand>
        <name>heme c</name>
        <dbReference type="ChEBI" id="CHEBI:61717"/>
    </ligand>
</feature>
<dbReference type="AlphaFoldDB" id="A0A5C2SM98"/>
<dbReference type="PANTHER" id="PTHR10266">
    <property type="entry name" value="CYTOCHROME C1"/>
    <property type="match status" value="1"/>
</dbReference>
<keyword evidence="13 17" id="KW-0408">Iron</keyword>
<evidence type="ECO:0000256" key="7">
    <source>
        <dbReference type="ARBA" id="ARBA00022692"/>
    </source>
</evidence>
<evidence type="ECO:0000256" key="8">
    <source>
        <dbReference type="ARBA" id="ARBA00022723"/>
    </source>
</evidence>
<keyword evidence="8 17" id="KW-0479">Metal-binding</keyword>
<keyword evidence="11" id="KW-0249">Electron transport</keyword>